<proteinExistence type="predicted"/>
<organism evidence="1 2">
    <name type="scientific">Pluteus cervinus</name>
    <dbReference type="NCBI Taxonomy" id="181527"/>
    <lineage>
        <taxon>Eukaryota</taxon>
        <taxon>Fungi</taxon>
        <taxon>Dikarya</taxon>
        <taxon>Basidiomycota</taxon>
        <taxon>Agaricomycotina</taxon>
        <taxon>Agaricomycetes</taxon>
        <taxon>Agaricomycetidae</taxon>
        <taxon>Agaricales</taxon>
        <taxon>Pluteineae</taxon>
        <taxon>Pluteaceae</taxon>
        <taxon>Pluteus</taxon>
    </lineage>
</organism>
<dbReference type="EMBL" id="ML208550">
    <property type="protein sequence ID" value="TFK62917.1"/>
    <property type="molecule type" value="Genomic_DNA"/>
</dbReference>
<evidence type="ECO:0000313" key="1">
    <source>
        <dbReference type="EMBL" id="TFK62917.1"/>
    </source>
</evidence>
<keyword evidence="2" id="KW-1185">Reference proteome</keyword>
<accession>A0ACD3ADJ7</accession>
<evidence type="ECO:0000313" key="2">
    <source>
        <dbReference type="Proteomes" id="UP000308600"/>
    </source>
</evidence>
<reference evidence="1 2" key="1">
    <citation type="journal article" date="2019" name="Nat. Ecol. Evol.">
        <title>Megaphylogeny resolves global patterns of mushroom evolution.</title>
        <authorList>
            <person name="Varga T."/>
            <person name="Krizsan K."/>
            <person name="Foldi C."/>
            <person name="Dima B."/>
            <person name="Sanchez-Garcia M."/>
            <person name="Sanchez-Ramirez S."/>
            <person name="Szollosi G.J."/>
            <person name="Szarkandi J.G."/>
            <person name="Papp V."/>
            <person name="Albert L."/>
            <person name="Andreopoulos W."/>
            <person name="Angelini C."/>
            <person name="Antonin V."/>
            <person name="Barry K.W."/>
            <person name="Bougher N.L."/>
            <person name="Buchanan P."/>
            <person name="Buyck B."/>
            <person name="Bense V."/>
            <person name="Catcheside P."/>
            <person name="Chovatia M."/>
            <person name="Cooper J."/>
            <person name="Damon W."/>
            <person name="Desjardin D."/>
            <person name="Finy P."/>
            <person name="Geml J."/>
            <person name="Haridas S."/>
            <person name="Hughes K."/>
            <person name="Justo A."/>
            <person name="Karasinski D."/>
            <person name="Kautmanova I."/>
            <person name="Kiss B."/>
            <person name="Kocsube S."/>
            <person name="Kotiranta H."/>
            <person name="LaButti K.M."/>
            <person name="Lechner B.E."/>
            <person name="Liimatainen K."/>
            <person name="Lipzen A."/>
            <person name="Lukacs Z."/>
            <person name="Mihaltcheva S."/>
            <person name="Morgado L.N."/>
            <person name="Niskanen T."/>
            <person name="Noordeloos M.E."/>
            <person name="Ohm R.A."/>
            <person name="Ortiz-Santana B."/>
            <person name="Ovrebo C."/>
            <person name="Racz N."/>
            <person name="Riley R."/>
            <person name="Savchenko A."/>
            <person name="Shiryaev A."/>
            <person name="Soop K."/>
            <person name="Spirin V."/>
            <person name="Szebenyi C."/>
            <person name="Tomsovsky M."/>
            <person name="Tulloss R.E."/>
            <person name="Uehling J."/>
            <person name="Grigoriev I.V."/>
            <person name="Vagvolgyi C."/>
            <person name="Papp T."/>
            <person name="Martin F.M."/>
            <person name="Miettinen O."/>
            <person name="Hibbett D.S."/>
            <person name="Nagy L.G."/>
        </authorList>
    </citation>
    <scope>NUCLEOTIDE SEQUENCE [LARGE SCALE GENOMIC DNA]</scope>
    <source>
        <strain evidence="1 2">NL-1719</strain>
    </source>
</reference>
<protein>
    <submittedName>
        <fullName evidence="1">Uncharacterized protein</fullName>
    </submittedName>
</protein>
<name>A0ACD3ADJ7_9AGAR</name>
<dbReference type="Proteomes" id="UP000308600">
    <property type="component" value="Unassembled WGS sequence"/>
</dbReference>
<sequence>MEFGGNSKIYARNATINNLTPNAMRFGPDTTIDIGDSVVNGYPIVRDQRPHQGPSGQDQNQQQRTSGHHRSDRNESRPTSSFRSSTVMTDGTILHAQSFTTYGSRPHAPRHSPFAPPPPPPPPNTTSTPSNPQPPPYSHTVPNPPPRSQNHTTLAPEAPPPDYRSRAPSPIPERRRHEHNEVHERHETHETHEQRRRRERSSNGNPAAAAAAATADIGVRSSTTSAQNNGDGHSTFRPTMTQPSVVEVVQPIPDPQPVERRRAIPDPQPVERRRVIPDTQPVERNRAIPNPPQVDGTRVTEPQAGRDEPRKEDTHRNRTEMLESIGIAVLAVFLMWWYVGSLICGNQENETQK</sequence>
<gene>
    <name evidence="1" type="ORF">BDN72DRAFT_848203</name>
</gene>